<evidence type="ECO:0000313" key="18">
    <source>
        <dbReference type="Proteomes" id="UP000182762"/>
    </source>
</evidence>
<evidence type="ECO:0000256" key="13">
    <source>
        <dbReference type="ARBA" id="ARBA00023264"/>
    </source>
</evidence>
<dbReference type="InterPro" id="IPR000462">
    <property type="entry name" value="CDP-OH_P_trans"/>
</dbReference>
<organism evidence="17 18">
    <name type="scientific">Priestia endophytica DSM 13796</name>
    <dbReference type="NCBI Taxonomy" id="1121089"/>
    <lineage>
        <taxon>Bacteria</taxon>
        <taxon>Bacillati</taxon>
        <taxon>Bacillota</taxon>
        <taxon>Bacilli</taxon>
        <taxon>Bacillales</taxon>
        <taxon>Bacillaceae</taxon>
        <taxon>Priestia</taxon>
    </lineage>
</organism>
<dbReference type="GeneID" id="93712125"/>
<dbReference type="InterPro" id="IPR048254">
    <property type="entry name" value="CDP_ALCOHOL_P_TRANSF_CS"/>
</dbReference>
<evidence type="ECO:0000256" key="3">
    <source>
        <dbReference type="ARBA" id="ARBA00010441"/>
    </source>
</evidence>
<evidence type="ECO:0000256" key="5">
    <source>
        <dbReference type="ARBA" id="ARBA00017171"/>
    </source>
</evidence>
<comment type="caution">
    <text evidence="17">The sequence shown here is derived from an EMBL/GenBank/DDBJ whole genome shotgun (WGS) entry which is preliminary data.</text>
</comment>
<dbReference type="InterPro" id="IPR043130">
    <property type="entry name" value="CDP-OH_PTrfase_TM_dom"/>
</dbReference>
<dbReference type="PANTHER" id="PTHR14269">
    <property type="entry name" value="CDP-DIACYLGLYCEROL--GLYCEROL-3-PHOSPHATE 3-PHOSPHATIDYLTRANSFERASE-RELATED"/>
    <property type="match status" value="1"/>
</dbReference>
<keyword evidence="10" id="KW-0443">Lipid metabolism</keyword>
<dbReference type="InterPro" id="IPR050324">
    <property type="entry name" value="CDP-alcohol_PTase-I"/>
</dbReference>
<dbReference type="EMBL" id="FOXX01000009">
    <property type="protein sequence ID" value="SFQ79235.1"/>
    <property type="molecule type" value="Genomic_DNA"/>
</dbReference>
<feature type="transmembrane region" description="Helical" evidence="16">
    <location>
        <begin position="142"/>
        <end position="160"/>
    </location>
</feature>
<keyword evidence="11 16" id="KW-0472">Membrane</keyword>
<comment type="catalytic activity">
    <reaction evidence="1">
        <text>a CDP-1,2-diacyl-sn-glycerol + L-serine = a 1,2-diacyl-sn-glycero-3-phospho-L-serine + CMP + H(+)</text>
        <dbReference type="Rhea" id="RHEA:16913"/>
        <dbReference type="ChEBI" id="CHEBI:15378"/>
        <dbReference type="ChEBI" id="CHEBI:33384"/>
        <dbReference type="ChEBI" id="CHEBI:57262"/>
        <dbReference type="ChEBI" id="CHEBI:58332"/>
        <dbReference type="ChEBI" id="CHEBI:60377"/>
        <dbReference type="EC" id="2.7.8.8"/>
    </reaction>
</comment>
<accession>A0A1I6BE44</accession>
<protein>
    <recommendedName>
        <fullName evidence="5">CDP-diacylglycerol--serine O-phosphatidyltransferase</fullName>
        <ecNumber evidence="4">2.7.8.8</ecNumber>
    </recommendedName>
    <alternativeName>
        <fullName evidence="14">Phosphatidylserine synthase</fullName>
    </alternativeName>
</protein>
<gene>
    <name evidence="17" type="ORF">SAMN02745910_03529</name>
</gene>
<keyword evidence="7 15" id="KW-0808">Transferase</keyword>
<dbReference type="Pfam" id="PF01066">
    <property type="entry name" value="CDP-OH_P_transf"/>
    <property type="match status" value="1"/>
</dbReference>
<evidence type="ECO:0000256" key="14">
    <source>
        <dbReference type="ARBA" id="ARBA00032361"/>
    </source>
</evidence>
<feature type="transmembrane region" description="Helical" evidence="16">
    <location>
        <begin position="89"/>
        <end position="107"/>
    </location>
</feature>
<keyword evidence="6" id="KW-0444">Lipid biosynthesis</keyword>
<keyword evidence="9 16" id="KW-1133">Transmembrane helix</keyword>
<evidence type="ECO:0000256" key="16">
    <source>
        <dbReference type="SAM" id="Phobius"/>
    </source>
</evidence>
<proteinExistence type="inferred from homology"/>
<dbReference type="Proteomes" id="UP000182762">
    <property type="component" value="Unassembled WGS sequence"/>
</dbReference>
<evidence type="ECO:0000256" key="4">
    <source>
        <dbReference type="ARBA" id="ARBA00013174"/>
    </source>
</evidence>
<sequence length="177" mass="19418">MIYIPNMITIGNFICGILAIHSLLFHHVHSAVMLIFTGMFFDLFDGFAARKLNVVSEIGKELDSLADLVTFSVAPSMLAYSVSLYELPLIGLLCALAFSVCGMLRLARFNAEQSKLSTFIGMPAPFAAICLVVLSFVHNPVILAIGTCILAYLMVSRVKFPHFKSQAPENVETQGWN</sequence>
<evidence type="ECO:0000256" key="1">
    <source>
        <dbReference type="ARBA" id="ARBA00000287"/>
    </source>
</evidence>
<evidence type="ECO:0000256" key="8">
    <source>
        <dbReference type="ARBA" id="ARBA00022692"/>
    </source>
</evidence>
<dbReference type="NCBIfam" id="TIGR00473">
    <property type="entry name" value="pssA"/>
    <property type="match status" value="1"/>
</dbReference>
<keyword evidence="18" id="KW-1185">Reference proteome</keyword>
<comment type="similarity">
    <text evidence="3 15">Belongs to the CDP-alcohol phosphatidyltransferase class-I family.</text>
</comment>
<evidence type="ECO:0000256" key="11">
    <source>
        <dbReference type="ARBA" id="ARBA00023136"/>
    </source>
</evidence>
<keyword evidence="8 16" id="KW-0812">Transmembrane</keyword>
<dbReference type="PANTHER" id="PTHR14269:SF59">
    <property type="entry name" value="CDP-DIACYLGLYCEROL--SERINE O-PHOSPHATIDYLTRANSFERASE"/>
    <property type="match status" value="1"/>
</dbReference>
<feature type="transmembrane region" description="Helical" evidence="16">
    <location>
        <begin position="7"/>
        <end position="25"/>
    </location>
</feature>
<evidence type="ECO:0000256" key="15">
    <source>
        <dbReference type="RuleBase" id="RU003750"/>
    </source>
</evidence>
<evidence type="ECO:0000256" key="2">
    <source>
        <dbReference type="ARBA" id="ARBA00004127"/>
    </source>
</evidence>
<name>A0A1I6BE44_9BACI</name>
<evidence type="ECO:0000256" key="12">
    <source>
        <dbReference type="ARBA" id="ARBA00023209"/>
    </source>
</evidence>
<dbReference type="InterPro" id="IPR004533">
    <property type="entry name" value="CDP-diaglyc--ser_O-PTrfase"/>
</dbReference>
<dbReference type="Gene3D" id="1.20.120.1760">
    <property type="match status" value="1"/>
</dbReference>
<evidence type="ECO:0000256" key="9">
    <source>
        <dbReference type="ARBA" id="ARBA00022989"/>
    </source>
</evidence>
<feature type="transmembrane region" description="Helical" evidence="16">
    <location>
        <begin position="119"/>
        <end position="136"/>
    </location>
</feature>
<evidence type="ECO:0000313" key="17">
    <source>
        <dbReference type="EMBL" id="SFQ79235.1"/>
    </source>
</evidence>
<evidence type="ECO:0000256" key="10">
    <source>
        <dbReference type="ARBA" id="ARBA00023098"/>
    </source>
</evidence>
<dbReference type="RefSeq" id="WP_061805861.1">
    <property type="nucleotide sequence ID" value="NZ_FOXX01000009.1"/>
</dbReference>
<reference evidence="17 18" key="1">
    <citation type="submission" date="2016-10" db="EMBL/GenBank/DDBJ databases">
        <authorList>
            <person name="Varghese N."/>
            <person name="Submissions S."/>
        </authorList>
    </citation>
    <scope>NUCLEOTIDE SEQUENCE [LARGE SCALE GENOMIC DNA]</scope>
    <source>
        <strain evidence="17 18">DSM 13796</strain>
    </source>
</reference>
<evidence type="ECO:0000256" key="7">
    <source>
        <dbReference type="ARBA" id="ARBA00022679"/>
    </source>
</evidence>
<comment type="subcellular location">
    <subcellularLocation>
        <location evidence="2">Endomembrane system</location>
        <topology evidence="2">Multi-pass membrane protein</topology>
    </subcellularLocation>
</comment>
<dbReference type="EC" id="2.7.8.8" evidence="4"/>
<dbReference type="PROSITE" id="PS00379">
    <property type="entry name" value="CDP_ALCOHOL_P_TRANSF"/>
    <property type="match status" value="1"/>
</dbReference>
<evidence type="ECO:0000256" key="6">
    <source>
        <dbReference type="ARBA" id="ARBA00022516"/>
    </source>
</evidence>
<keyword evidence="12" id="KW-0594">Phospholipid biosynthesis</keyword>
<keyword evidence="13" id="KW-1208">Phospholipid metabolism</keyword>